<dbReference type="SUPFAM" id="SSF47459">
    <property type="entry name" value="HLH, helix-loop-helix DNA-binding domain"/>
    <property type="match status" value="1"/>
</dbReference>
<dbReference type="InterPro" id="IPR015660">
    <property type="entry name" value="MASH1/Ascl1a-like"/>
</dbReference>
<feature type="domain" description="BHLH" evidence="8">
    <location>
        <begin position="60"/>
        <end position="112"/>
    </location>
</feature>
<dbReference type="InterPro" id="IPR036638">
    <property type="entry name" value="HLH_DNA-bd_sf"/>
</dbReference>
<gene>
    <name evidence="9" type="ORF">DH2020_010039</name>
</gene>
<keyword evidence="2" id="KW-0805">Transcription regulation</keyword>
<name>A0ABR0X9P5_REHGL</name>
<dbReference type="Pfam" id="PF00010">
    <property type="entry name" value="HLH"/>
    <property type="match status" value="1"/>
</dbReference>
<keyword evidence="4" id="KW-0804">Transcription</keyword>
<comment type="subcellular location">
    <subcellularLocation>
        <location evidence="1">Nucleus</location>
    </subcellularLocation>
</comment>
<feature type="compositionally biased region" description="Basic and acidic residues" evidence="7">
    <location>
        <begin position="48"/>
        <end position="58"/>
    </location>
</feature>
<reference evidence="9 10" key="1">
    <citation type="journal article" date="2021" name="Comput. Struct. Biotechnol. J.">
        <title>De novo genome assembly of the potent medicinal plant Rehmannia glutinosa using nanopore technology.</title>
        <authorList>
            <person name="Ma L."/>
            <person name="Dong C."/>
            <person name="Song C."/>
            <person name="Wang X."/>
            <person name="Zheng X."/>
            <person name="Niu Y."/>
            <person name="Chen S."/>
            <person name="Feng W."/>
        </authorList>
    </citation>
    <scope>NUCLEOTIDE SEQUENCE [LARGE SCALE GENOMIC DNA]</scope>
    <source>
        <strain evidence="9">DH-2019</strain>
    </source>
</reference>
<comment type="caution">
    <text evidence="9">The sequence shown here is derived from an EMBL/GenBank/DDBJ whole genome shotgun (WGS) entry which is preliminary data.</text>
</comment>
<keyword evidence="10" id="KW-1185">Reference proteome</keyword>
<dbReference type="Proteomes" id="UP001318860">
    <property type="component" value="Unassembled WGS sequence"/>
</dbReference>
<organism evidence="9 10">
    <name type="scientific">Rehmannia glutinosa</name>
    <name type="common">Chinese foxglove</name>
    <dbReference type="NCBI Taxonomy" id="99300"/>
    <lineage>
        <taxon>Eukaryota</taxon>
        <taxon>Viridiplantae</taxon>
        <taxon>Streptophyta</taxon>
        <taxon>Embryophyta</taxon>
        <taxon>Tracheophyta</taxon>
        <taxon>Spermatophyta</taxon>
        <taxon>Magnoliopsida</taxon>
        <taxon>eudicotyledons</taxon>
        <taxon>Gunneridae</taxon>
        <taxon>Pentapetalae</taxon>
        <taxon>asterids</taxon>
        <taxon>lamiids</taxon>
        <taxon>Lamiales</taxon>
        <taxon>Orobanchaceae</taxon>
        <taxon>Rehmannieae</taxon>
        <taxon>Rehmannia</taxon>
    </lineage>
</organism>
<dbReference type="PROSITE" id="PS50888">
    <property type="entry name" value="BHLH"/>
    <property type="match status" value="1"/>
</dbReference>
<feature type="region of interest" description="Disordered" evidence="7">
    <location>
        <begin position="29"/>
        <end position="60"/>
    </location>
</feature>
<accession>A0ABR0X9P5</accession>
<keyword evidence="5" id="KW-0539">Nucleus</keyword>
<evidence type="ECO:0000313" key="9">
    <source>
        <dbReference type="EMBL" id="KAK6155791.1"/>
    </source>
</evidence>
<evidence type="ECO:0000256" key="3">
    <source>
        <dbReference type="ARBA" id="ARBA00023125"/>
    </source>
</evidence>
<sequence>MFPSPNSDIELLLQEPSILQHDLTVDLPVNTSTKKRQRGSKSGFQENNSKDHEETNERKLRKTMHKEIEKQRRQEMAGLYASLRSLLPPEYIKGKRSISDQIHEAMNYINHMERNNKELRMQRDKLKKMSSKSAGSEKGSSNSVNLANCVTVSACRYGVEVSVSCGINEVEDGFSLSRVLMELLETGLNIVSCVFTKRNDRFVIYTIQSEVNDLTYINLPELQQRLANVINFG</sequence>
<dbReference type="Gene3D" id="4.10.280.10">
    <property type="entry name" value="Helix-loop-helix DNA-binding domain"/>
    <property type="match status" value="1"/>
</dbReference>
<feature type="coiled-coil region" evidence="6">
    <location>
        <begin position="102"/>
        <end position="132"/>
    </location>
</feature>
<dbReference type="InterPro" id="IPR011598">
    <property type="entry name" value="bHLH_dom"/>
</dbReference>
<dbReference type="EMBL" id="JABTTQ020000005">
    <property type="protein sequence ID" value="KAK6155791.1"/>
    <property type="molecule type" value="Genomic_DNA"/>
</dbReference>
<dbReference type="CDD" id="cd18914">
    <property type="entry name" value="bHLH_AtORG2_like"/>
    <property type="match status" value="1"/>
</dbReference>
<keyword evidence="6" id="KW-0175">Coiled coil</keyword>
<evidence type="ECO:0000256" key="1">
    <source>
        <dbReference type="ARBA" id="ARBA00004123"/>
    </source>
</evidence>
<dbReference type="SMART" id="SM00353">
    <property type="entry name" value="HLH"/>
    <property type="match status" value="1"/>
</dbReference>
<evidence type="ECO:0000256" key="4">
    <source>
        <dbReference type="ARBA" id="ARBA00023163"/>
    </source>
</evidence>
<evidence type="ECO:0000256" key="2">
    <source>
        <dbReference type="ARBA" id="ARBA00023015"/>
    </source>
</evidence>
<evidence type="ECO:0000256" key="7">
    <source>
        <dbReference type="SAM" id="MobiDB-lite"/>
    </source>
</evidence>
<evidence type="ECO:0000256" key="5">
    <source>
        <dbReference type="ARBA" id="ARBA00023242"/>
    </source>
</evidence>
<protein>
    <recommendedName>
        <fullName evidence="8">BHLH domain-containing protein</fullName>
    </recommendedName>
</protein>
<keyword evidence="3" id="KW-0238">DNA-binding</keyword>
<dbReference type="PANTHER" id="PTHR13935">
    <property type="entry name" value="ACHAETE-SCUTE TRANSCRIPTION FACTOR-RELATED"/>
    <property type="match status" value="1"/>
</dbReference>
<proteinExistence type="predicted"/>
<evidence type="ECO:0000256" key="6">
    <source>
        <dbReference type="SAM" id="Coils"/>
    </source>
</evidence>
<evidence type="ECO:0000259" key="8">
    <source>
        <dbReference type="PROSITE" id="PS50888"/>
    </source>
</evidence>
<dbReference type="PANTHER" id="PTHR13935:SF106">
    <property type="entry name" value="ACHAETE-SCUTE COMPLEX PROTEIN T5-RELATED"/>
    <property type="match status" value="1"/>
</dbReference>
<evidence type="ECO:0000313" key="10">
    <source>
        <dbReference type="Proteomes" id="UP001318860"/>
    </source>
</evidence>